<dbReference type="CDD" id="cd18787">
    <property type="entry name" value="SF2_C_DEAD"/>
    <property type="match status" value="1"/>
</dbReference>
<dbReference type="GO" id="GO:0016787">
    <property type="term" value="F:hydrolase activity"/>
    <property type="evidence" value="ECO:0007669"/>
    <property type="project" value="UniProtKB-KW"/>
</dbReference>
<comment type="similarity">
    <text evidence="6">Belongs to the DEAD box helicase family.</text>
</comment>
<dbReference type="PANTHER" id="PTHR24031">
    <property type="entry name" value="RNA HELICASE"/>
    <property type="match status" value="1"/>
</dbReference>
<dbReference type="Gene3D" id="3.40.50.300">
    <property type="entry name" value="P-loop containing nucleotide triphosphate hydrolases"/>
    <property type="match status" value="2"/>
</dbReference>
<evidence type="ECO:0000256" key="6">
    <source>
        <dbReference type="RuleBase" id="RU365068"/>
    </source>
</evidence>
<dbReference type="InterPro" id="IPR014001">
    <property type="entry name" value="Helicase_ATP-bd"/>
</dbReference>
<protein>
    <recommendedName>
        <fullName evidence="6">ATP-dependent RNA helicase</fullName>
        <ecNumber evidence="6">3.6.4.13</ecNumber>
    </recommendedName>
</protein>
<dbReference type="InterPro" id="IPR027417">
    <property type="entry name" value="P-loop_NTPase"/>
</dbReference>
<feature type="compositionally biased region" description="Polar residues" evidence="7">
    <location>
        <begin position="364"/>
        <end position="374"/>
    </location>
</feature>
<dbReference type="GO" id="GO:0003724">
    <property type="term" value="F:RNA helicase activity"/>
    <property type="evidence" value="ECO:0007669"/>
    <property type="project" value="UniProtKB-EC"/>
</dbReference>
<evidence type="ECO:0000256" key="5">
    <source>
        <dbReference type="ARBA" id="ARBA00022884"/>
    </source>
</evidence>
<feature type="region of interest" description="Disordered" evidence="7">
    <location>
        <begin position="134"/>
        <end position="163"/>
    </location>
</feature>
<dbReference type="InterPro" id="IPR000629">
    <property type="entry name" value="RNA-helicase_DEAD-box_CS"/>
</dbReference>
<keyword evidence="5 6" id="KW-0694">RNA-binding</keyword>
<feature type="region of interest" description="Disordered" evidence="7">
    <location>
        <begin position="61"/>
        <end position="102"/>
    </location>
</feature>
<evidence type="ECO:0000259" key="8">
    <source>
        <dbReference type="PROSITE" id="PS51192"/>
    </source>
</evidence>
<feature type="domain" description="Helicase C-terminal" evidence="9">
    <location>
        <begin position="665"/>
        <end position="823"/>
    </location>
</feature>
<comment type="domain">
    <text evidence="6">The Q motif is unique to and characteristic of the DEAD box family of RNA helicases and controls ATP binding and hydrolysis.</text>
</comment>
<dbReference type="EC" id="3.6.4.13" evidence="6"/>
<evidence type="ECO:0000313" key="10">
    <source>
        <dbReference type="EMBL" id="CEL68011.1"/>
    </source>
</evidence>
<dbReference type="PROSITE" id="PS51192">
    <property type="entry name" value="HELICASE_ATP_BIND_1"/>
    <property type="match status" value="1"/>
</dbReference>
<dbReference type="PROSITE" id="PS00039">
    <property type="entry name" value="DEAD_ATP_HELICASE"/>
    <property type="match status" value="1"/>
</dbReference>
<evidence type="ECO:0000256" key="3">
    <source>
        <dbReference type="ARBA" id="ARBA00022806"/>
    </source>
</evidence>
<feature type="region of interest" description="Disordered" evidence="7">
    <location>
        <begin position="350"/>
        <end position="381"/>
    </location>
</feature>
<reference evidence="10" key="1">
    <citation type="journal article" date="2015" name="PLoS ONE">
        <title>Comprehensive Evaluation of Toxoplasma gondii VEG and Neospora caninum LIV Genomes with Tachyzoite Stage Transcriptome and Proteome Defines Novel Transcript Features.</title>
        <authorList>
            <person name="Ramaprasad A."/>
            <person name="Mourier T."/>
            <person name="Naeem R."/>
            <person name="Malas T.B."/>
            <person name="Moussa E."/>
            <person name="Panigrahi A."/>
            <person name="Vermont S.J."/>
            <person name="Otto T.D."/>
            <person name="Wastling J."/>
            <person name="Pain A."/>
        </authorList>
    </citation>
    <scope>NUCLEOTIDE SEQUENCE</scope>
    <source>
        <strain evidence="10">Liverpool</strain>
    </source>
</reference>
<dbReference type="SMART" id="SM00487">
    <property type="entry name" value="DEXDc"/>
    <property type="match status" value="1"/>
</dbReference>
<dbReference type="GO" id="GO:0005524">
    <property type="term" value="F:ATP binding"/>
    <property type="evidence" value="ECO:0007669"/>
    <property type="project" value="UniProtKB-UniRule"/>
</dbReference>
<accession>A0A0F7UGA6</accession>
<evidence type="ECO:0000259" key="9">
    <source>
        <dbReference type="PROSITE" id="PS51194"/>
    </source>
</evidence>
<comment type="catalytic activity">
    <reaction evidence="6">
        <text>ATP + H2O = ADP + phosphate + H(+)</text>
        <dbReference type="Rhea" id="RHEA:13065"/>
        <dbReference type="ChEBI" id="CHEBI:15377"/>
        <dbReference type="ChEBI" id="CHEBI:15378"/>
        <dbReference type="ChEBI" id="CHEBI:30616"/>
        <dbReference type="ChEBI" id="CHEBI:43474"/>
        <dbReference type="ChEBI" id="CHEBI:456216"/>
        <dbReference type="EC" id="3.6.4.13"/>
    </reaction>
</comment>
<feature type="domain" description="Helicase ATP-binding" evidence="8">
    <location>
        <begin position="450"/>
        <end position="638"/>
    </location>
</feature>
<name>A0A0F7UGA6_NEOCL</name>
<dbReference type="InterPro" id="IPR011545">
    <property type="entry name" value="DEAD/DEAH_box_helicase_dom"/>
</dbReference>
<feature type="compositionally biased region" description="Low complexity" evidence="7">
    <location>
        <begin position="71"/>
        <end position="98"/>
    </location>
</feature>
<organism evidence="10">
    <name type="scientific">Neospora caninum (strain Liverpool)</name>
    <dbReference type="NCBI Taxonomy" id="572307"/>
    <lineage>
        <taxon>Eukaryota</taxon>
        <taxon>Sar</taxon>
        <taxon>Alveolata</taxon>
        <taxon>Apicomplexa</taxon>
        <taxon>Conoidasida</taxon>
        <taxon>Coccidia</taxon>
        <taxon>Eucoccidiorida</taxon>
        <taxon>Eimeriorina</taxon>
        <taxon>Sarcocystidae</taxon>
        <taxon>Neospora</taxon>
    </lineage>
</organism>
<sequence>MRPSTAGRILSSGLLHSRSDFSVPSLSGSVPALLFSGARTRDHLPSAAWFDCRFQSIFQRNPQLPPTQTSAPIPLLTRPPAAPPRGSFPRGPSRTSPPVQHERVSLPVRGGTSADQNGEKFLCSLLRREESALPSRSKSAALSFKPRPRSPFGTRPGALPIPAATAPCPGVQRTERSSARCQTITHTSCRGRNLAVLHGSDGNSFFTEAKRGRNGPESAEQELHEYVARERVRCGVRTLRHATLAEASGPQLGFGAASPASRRRFSAALGDDLRLRDAEKTRTEIHGAPGGEIHERSLSVYCRRDGGRVRTASHGRSRPPTPASACSRCLELASLFSRFSPTRTFSVPFSSMVCPQPENGGGSSDQTQEASGSSGPPHESDELRFHDLLRAGRLSEGSYRALTSLLRYRTVTKEQALLLPQLLPHRAADGDCGSPSGDSDAGWFVASLPVAPRDRTRDCLIQARTGTGKTLCFLLVVIERMLLQPPTGVGALVIAPTRELAAQILREAEQLVAFHPVEVAALVGGNSRKADELLLKRRRPQILVCTPGRLLDHLENTFMFSALLEQLQILVLDEADRHVFLRYLCAEASSLMELGHLEELKQLFSYLPRNRQSLLFSATLPDNVRELASRLFKPNYRFFNCVAPDEKPTHERVEQSVVVHPAKETATILFNLLTEEFERRPHSYKIIVFFPTARLTSFFASLFREQFRIGVYEIHRRRESSTRAATASRFSRDRAGVLFSSDVSARGVDYPDVSLVIQVCAPLTRELYIHRVGRTGRIGKDGRAVLLLNEAETRFLELVQDLPLQQREERALQQRTPAVNSALSSWDTNAQLNYAATAAYASLLNHYKSGRTRLGVSDDGVIIQTALDICTSCGLSSQPAISKKLATLLNLDSHPKLKTQEDLDDINFLPEFVNERR</sequence>
<dbReference type="AlphaFoldDB" id="A0A0F7UGA6"/>
<keyword evidence="3 6" id="KW-0347">Helicase</keyword>
<evidence type="ECO:0000256" key="7">
    <source>
        <dbReference type="SAM" id="MobiDB-lite"/>
    </source>
</evidence>
<evidence type="ECO:0000256" key="2">
    <source>
        <dbReference type="ARBA" id="ARBA00022801"/>
    </source>
</evidence>
<dbReference type="Pfam" id="PF00270">
    <property type="entry name" value="DEAD"/>
    <property type="match status" value="1"/>
</dbReference>
<comment type="function">
    <text evidence="6">RNA helicase.</text>
</comment>
<keyword evidence="1 6" id="KW-0547">Nucleotide-binding</keyword>
<dbReference type="EMBL" id="LN714483">
    <property type="protein sequence ID" value="CEL68011.1"/>
    <property type="molecule type" value="Genomic_DNA"/>
</dbReference>
<proteinExistence type="inferred from homology"/>
<evidence type="ECO:0000256" key="1">
    <source>
        <dbReference type="ARBA" id="ARBA00022741"/>
    </source>
</evidence>
<keyword evidence="4 6" id="KW-0067">ATP-binding</keyword>
<dbReference type="CDD" id="cd00268">
    <property type="entry name" value="DEADc"/>
    <property type="match status" value="1"/>
</dbReference>
<dbReference type="SUPFAM" id="SSF52540">
    <property type="entry name" value="P-loop containing nucleoside triphosphate hydrolases"/>
    <property type="match status" value="1"/>
</dbReference>
<dbReference type="InterPro" id="IPR001650">
    <property type="entry name" value="Helicase_C-like"/>
</dbReference>
<keyword evidence="2 6" id="KW-0378">Hydrolase</keyword>
<dbReference type="GO" id="GO:0003723">
    <property type="term" value="F:RNA binding"/>
    <property type="evidence" value="ECO:0007669"/>
    <property type="project" value="UniProtKB-UniRule"/>
</dbReference>
<feature type="compositionally biased region" description="Polar residues" evidence="7">
    <location>
        <begin position="61"/>
        <end position="70"/>
    </location>
</feature>
<dbReference type="PROSITE" id="PS51194">
    <property type="entry name" value="HELICASE_CTER"/>
    <property type="match status" value="1"/>
</dbReference>
<evidence type="ECO:0000256" key="4">
    <source>
        <dbReference type="ARBA" id="ARBA00022840"/>
    </source>
</evidence>
<dbReference type="Pfam" id="PF00271">
    <property type="entry name" value="Helicase_C"/>
    <property type="match status" value="1"/>
</dbReference>
<dbReference type="InterPro" id="IPR044742">
    <property type="entry name" value="DEAD/DEAH_RhlB"/>
</dbReference>
<dbReference type="SMART" id="SM00490">
    <property type="entry name" value="HELICc"/>
    <property type="match status" value="1"/>
</dbReference>
<gene>
    <name evidence="10" type="ORF">BN1204_037910</name>
</gene>